<dbReference type="SUPFAM" id="SSF55729">
    <property type="entry name" value="Acyl-CoA N-acyltransferases (Nat)"/>
    <property type="match status" value="1"/>
</dbReference>
<name>A0ABP9DCC6_9BACT</name>
<proteinExistence type="predicted"/>
<feature type="domain" description="N-acetyltransferase" evidence="1">
    <location>
        <begin position="2"/>
        <end position="150"/>
    </location>
</feature>
<dbReference type="RefSeq" id="WP_345371357.1">
    <property type="nucleotide sequence ID" value="NZ_BAABJX010000029.1"/>
</dbReference>
<dbReference type="PANTHER" id="PTHR43072">
    <property type="entry name" value="N-ACETYLTRANSFERASE"/>
    <property type="match status" value="1"/>
</dbReference>
<evidence type="ECO:0000259" key="1">
    <source>
        <dbReference type="PROSITE" id="PS51186"/>
    </source>
</evidence>
<evidence type="ECO:0000313" key="3">
    <source>
        <dbReference type="Proteomes" id="UP001500298"/>
    </source>
</evidence>
<accession>A0ABP9DCC6</accession>
<dbReference type="Proteomes" id="UP001500298">
    <property type="component" value="Unassembled WGS sequence"/>
</dbReference>
<dbReference type="InterPro" id="IPR016181">
    <property type="entry name" value="Acyl_CoA_acyltransferase"/>
</dbReference>
<evidence type="ECO:0000313" key="2">
    <source>
        <dbReference type="EMBL" id="GAA4834400.1"/>
    </source>
</evidence>
<dbReference type="Gene3D" id="3.40.630.30">
    <property type="match status" value="1"/>
</dbReference>
<dbReference type="Pfam" id="PF00583">
    <property type="entry name" value="Acetyltransf_1"/>
    <property type="match status" value="1"/>
</dbReference>
<gene>
    <name evidence="2" type="ORF">GCM10023331_19560</name>
</gene>
<comment type="caution">
    <text evidence="2">The sequence shown here is derived from an EMBL/GenBank/DDBJ whole genome shotgun (WGS) entry which is preliminary data.</text>
</comment>
<organism evidence="2 3">
    <name type="scientific">Algivirga pacifica</name>
    <dbReference type="NCBI Taxonomy" id="1162670"/>
    <lineage>
        <taxon>Bacteria</taxon>
        <taxon>Pseudomonadati</taxon>
        <taxon>Bacteroidota</taxon>
        <taxon>Cytophagia</taxon>
        <taxon>Cytophagales</taxon>
        <taxon>Flammeovirgaceae</taxon>
        <taxon>Algivirga</taxon>
    </lineage>
</organism>
<keyword evidence="3" id="KW-1185">Reference proteome</keyword>
<dbReference type="InterPro" id="IPR000182">
    <property type="entry name" value="GNAT_dom"/>
</dbReference>
<dbReference type="EMBL" id="BAABJX010000029">
    <property type="protein sequence ID" value="GAA4834400.1"/>
    <property type="molecule type" value="Genomic_DNA"/>
</dbReference>
<dbReference type="PROSITE" id="PS51186">
    <property type="entry name" value="GNAT"/>
    <property type="match status" value="1"/>
</dbReference>
<protein>
    <submittedName>
        <fullName evidence="2">GNAT family N-acetyltransferase</fullName>
    </submittedName>
</protein>
<reference evidence="3" key="1">
    <citation type="journal article" date="2019" name="Int. J. Syst. Evol. Microbiol.">
        <title>The Global Catalogue of Microorganisms (GCM) 10K type strain sequencing project: providing services to taxonomists for standard genome sequencing and annotation.</title>
        <authorList>
            <consortium name="The Broad Institute Genomics Platform"/>
            <consortium name="The Broad Institute Genome Sequencing Center for Infectious Disease"/>
            <person name="Wu L."/>
            <person name="Ma J."/>
        </authorList>
    </citation>
    <scope>NUCLEOTIDE SEQUENCE [LARGE SCALE GENOMIC DNA]</scope>
    <source>
        <strain evidence="3">JCM 18326</strain>
    </source>
</reference>
<dbReference type="CDD" id="cd04301">
    <property type="entry name" value="NAT_SF"/>
    <property type="match status" value="1"/>
</dbReference>
<dbReference type="PANTHER" id="PTHR43072:SF60">
    <property type="entry name" value="L-2,4-DIAMINOBUTYRIC ACID ACETYLTRANSFERASE"/>
    <property type="match status" value="1"/>
</dbReference>
<sequence length="150" mass="17391">MITLEKATLTHLDALSSLFDQYRVFYEMESALDEGKKFLRERIEMRESEIFVALNEDNVMTGFVQLYPLFSSTRMKRLWLLNDLFVHPNYRGEGISKALIEKAKDLCRSTNGCGIMLETAKTNMIGNALYPHTGFSLDTEHNYYEWNASE</sequence>